<protein>
    <submittedName>
        <fullName evidence="1">Uncharacterized protein</fullName>
    </submittedName>
</protein>
<evidence type="ECO:0000313" key="1">
    <source>
        <dbReference type="EMBL" id="MBM7619244.1"/>
    </source>
</evidence>
<name>A0ABS2NX51_9BACI</name>
<gene>
    <name evidence="1" type="ORF">JOC95_001093</name>
</gene>
<dbReference type="EMBL" id="JAFBED010000002">
    <property type="protein sequence ID" value="MBM7619244.1"/>
    <property type="molecule type" value="Genomic_DNA"/>
</dbReference>
<accession>A0ABS2NX51</accession>
<evidence type="ECO:0000313" key="2">
    <source>
        <dbReference type="Proteomes" id="UP000737402"/>
    </source>
</evidence>
<comment type="caution">
    <text evidence="1">The sequence shown here is derived from an EMBL/GenBank/DDBJ whole genome shotgun (WGS) entry which is preliminary data.</text>
</comment>
<keyword evidence="2" id="KW-1185">Reference proteome</keyword>
<proteinExistence type="predicted"/>
<organism evidence="1 2">
    <name type="scientific">Sutcliffiella tianshenii</name>
    <dbReference type="NCBI Taxonomy" id="1463404"/>
    <lineage>
        <taxon>Bacteria</taxon>
        <taxon>Bacillati</taxon>
        <taxon>Bacillota</taxon>
        <taxon>Bacilli</taxon>
        <taxon>Bacillales</taxon>
        <taxon>Bacillaceae</taxon>
        <taxon>Sutcliffiella</taxon>
    </lineage>
</organism>
<dbReference type="RefSeq" id="WP_204414187.1">
    <property type="nucleotide sequence ID" value="NZ_JAFBED010000002.1"/>
</dbReference>
<dbReference type="Proteomes" id="UP000737402">
    <property type="component" value="Unassembled WGS sequence"/>
</dbReference>
<reference evidence="1 2" key="1">
    <citation type="submission" date="2021-01" db="EMBL/GenBank/DDBJ databases">
        <title>Genomic Encyclopedia of Type Strains, Phase IV (KMG-IV): sequencing the most valuable type-strain genomes for metagenomic binning, comparative biology and taxonomic classification.</title>
        <authorList>
            <person name="Goeker M."/>
        </authorList>
    </citation>
    <scope>NUCLEOTIDE SEQUENCE [LARGE SCALE GENOMIC DNA]</scope>
    <source>
        <strain evidence="1 2">DSM 25879</strain>
    </source>
</reference>
<sequence length="121" mass="13600">MSVTLYQARAGDGMKKRGLKRADTFFRTPAEAVSEALALKERMDSTYKNEIDWDYKAMLKGSTSKLKILKGYLGGDKASNPFYLEISATENVKAEPVAPIKPKNVSKEDKKVEKTVVKFYK</sequence>